<evidence type="ECO:0000256" key="1">
    <source>
        <dbReference type="PROSITE-ProRule" id="PRU00169"/>
    </source>
</evidence>
<dbReference type="Gene3D" id="3.40.50.2300">
    <property type="match status" value="1"/>
</dbReference>
<keyword evidence="1" id="KW-0597">Phosphoprotein</keyword>
<dbReference type="RefSeq" id="WP_136839786.1">
    <property type="nucleotide sequence ID" value="NZ_SUPL01000001.1"/>
</dbReference>
<reference evidence="3 4" key="1">
    <citation type="submission" date="2019-04" db="EMBL/GenBank/DDBJ databases">
        <title>Lacinutrix sp. nov., isolated from marine water.</title>
        <authorList>
            <person name="Kim W."/>
        </authorList>
    </citation>
    <scope>NUCLEOTIDE SEQUENCE [LARGE SCALE GENOMIC DNA]</scope>
    <source>
        <strain evidence="3 4">CAU 1491</strain>
    </source>
</reference>
<dbReference type="Proteomes" id="UP000307657">
    <property type="component" value="Unassembled WGS sequence"/>
</dbReference>
<feature type="domain" description="Response regulatory" evidence="2">
    <location>
        <begin position="4"/>
        <end position="136"/>
    </location>
</feature>
<evidence type="ECO:0000313" key="4">
    <source>
        <dbReference type="Proteomes" id="UP000307657"/>
    </source>
</evidence>
<dbReference type="GO" id="GO:0000160">
    <property type="term" value="P:phosphorelay signal transduction system"/>
    <property type="evidence" value="ECO:0007669"/>
    <property type="project" value="InterPro"/>
</dbReference>
<dbReference type="InterPro" id="IPR011006">
    <property type="entry name" value="CheY-like_superfamily"/>
</dbReference>
<dbReference type="EMBL" id="SUPL01000001">
    <property type="protein sequence ID" value="TJY37695.1"/>
    <property type="molecule type" value="Genomic_DNA"/>
</dbReference>
<dbReference type="SUPFAM" id="SSF52172">
    <property type="entry name" value="CheY-like"/>
    <property type="match status" value="1"/>
</dbReference>
<feature type="modified residue" description="4-aspartylphosphate" evidence="1">
    <location>
        <position position="64"/>
    </location>
</feature>
<gene>
    <name evidence="3" type="ORF">E5167_00120</name>
</gene>
<protein>
    <submittedName>
        <fullName evidence="3">Response regulator transcription factor</fullName>
    </submittedName>
</protein>
<proteinExistence type="predicted"/>
<evidence type="ECO:0000259" key="2">
    <source>
        <dbReference type="PROSITE" id="PS50110"/>
    </source>
</evidence>
<dbReference type="OrthoDB" id="659223at2"/>
<name>A0A4U0EZZ8_9FLAO</name>
<accession>A0A4U0EZZ8</accession>
<evidence type="ECO:0000313" key="3">
    <source>
        <dbReference type="EMBL" id="TJY37695.1"/>
    </source>
</evidence>
<sequence>MVVNTLIIEDHPIIVEVNEIALDEISKDNRNYNFVIQKAKNADEALNIINDPINDNKLNLVFLDIRINPSKDETVLSGEDLGLLLRNKFDNIKIIVITSFNNNFRLNSILNNLDPDGLMVKTNLTSQSLKTAIETVLKGETYYCNTVSKLLRTLIKNDIVIDDLDRGILYQLSIGTKMKDIPKILPLSMGSVEHRKRKLYEAFNLSSRNDRMLILKAKEKGFI</sequence>
<organism evidence="3 4">
    <name type="scientific">Pontimicrobium aquaticum</name>
    <dbReference type="NCBI Taxonomy" id="2565367"/>
    <lineage>
        <taxon>Bacteria</taxon>
        <taxon>Pseudomonadati</taxon>
        <taxon>Bacteroidota</taxon>
        <taxon>Flavobacteriia</taxon>
        <taxon>Flavobacteriales</taxon>
        <taxon>Flavobacteriaceae</taxon>
        <taxon>Pontimicrobium</taxon>
    </lineage>
</organism>
<dbReference type="PROSITE" id="PS50110">
    <property type="entry name" value="RESPONSE_REGULATORY"/>
    <property type="match status" value="1"/>
</dbReference>
<dbReference type="AlphaFoldDB" id="A0A4U0EZZ8"/>
<keyword evidence="4" id="KW-1185">Reference proteome</keyword>
<comment type="caution">
    <text evidence="3">The sequence shown here is derived from an EMBL/GenBank/DDBJ whole genome shotgun (WGS) entry which is preliminary data.</text>
</comment>
<dbReference type="InterPro" id="IPR001789">
    <property type="entry name" value="Sig_transdc_resp-reg_receiver"/>
</dbReference>